<reference evidence="2 3" key="2">
    <citation type="submission" date="2024-07" db="EMBL/GenBank/DDBJ databases">
        <authorList>
            <person name="Akdeniz Z."/>
        </authorList>
    </citation>
    <scope>NUCLEOTIDE SEQUENCE [LARGE SCALE GENOMIC DNA]</scope>
</reference>
<dbReference type="InterPro" id="IPR010736">
    <property type="entry name" value="SHIPPO-rpt"/>
</dbReference>
<protein>
    <submittedName>
        <fullName evidence="1">SHIPPO 1-like protein</fullName>
    </submittedName>
    <submittedName>
        <fullName evidence="2">SHIPPO_1-like protein</fullName>
    </submittedName>
</protein>
<dbReference type="Pfam" id="PF07004">
    <property type="entry name" value="SHIPPO-rpt"/>
    <property type="match status" value="2"/>
</dbReference>
<gene>
    <name evidence="1" type="ORF">HINF_LOCUS5519</name>
    <name evidence="2" type="ORF">HINF_LOCUS62914</name>
</gene>
<dbReference type="AlphaFoldDB" id="A0AA86TGF4"/>
<dbReference type="Proteomes" id="UP001642409">
    <property type="component" value="Unassembled WGS sequence"/>
</dbReference>
<proteinExistence type="predicted"/>
<name>A0AA86TGF4_9EUKA</name>
<organism evidence="1">
    <name type="scientific">Hexamita inflata</name>
    <dbReference type="NCBI Taxonomy" id="28002"/>
    <lineage>
        <taxon>Eukaryota</taxon>
        <taxon>Metamonada</taxon>
        <taxon>Diplomonadida</taxon>
        <taxon>Hexamitidae</taxon>
        <taxon>Hexamitinae</taxon>
        <taxon>Hexamita</taxon>
    </lineage>
</organism>
<accession>A0AA86TGF4</accession>
<dbReference type="PANTHER" id="PTHR21580">
    <property type="entry name" value="SHIPPO-1-RELATED"/>
    <property type="match status" value="1"/>
</dbReference>
<comment type="caution">
    <text evidence="1">The sequence shown here is derived from an EMBL/GenBank/DDBJ whole genome shotgun (WGS) entry which is preliminary data.</text>
</comment>
<dbReference type="EMBL" id="CATOUU010000143">
    <property type="protein sequence ID" value="CAI9917874.1"/>
    <property type="molecule type" value="Genomic_DNA"/>
</dbReference>
<evidence type="ECO:0000313" key="1">
    <source>
        <dbReference type="EMBL" id="CAI9917874.1"/>
    </source>
</evidence>
<reference evidence="1" key="1">
    <citation type="submission" date="2023-06" db="EMBL/GenBank/DDBJ databases">
        <authorList>
            <person name="Kurt Z."/>
        </authorList>
    </citation>
    <scope>NUCLEOTIDE SEQUENCE</scope>
</reference>
<dbReference type="EMBL" id="CAXDID020000389">
    <property type="protein sequence ID" value="CAL6085925.1"/>
    <property type="molecule type" value="Genomic_DNA"/>
</dbReference>
<keyword evidence="3" id="KW-1185">Reference proteome</keyword>
<sequence>MCDFITITPGPAAYSPNLKLTQQQSRKFTIARKFKEVVKPTLASNIYDPSDKSIQPNICFSIGQKINNKLKPSPGPCDYNINEKVTNGEIAHIYMHGRTHLISAQNISPGPKYNPDMSLVRRSAPTFKISKQASRKMVVDPSYASPTQYKPDKQVVSRSAPRITMSFRYKGLKVDEMPSPNQYNIKFMHEGVKPMSMSWRRKQFFQ</sequence>
<dbReference type="InterPro" id="IPR051291">
    <property type="entry name" value="CIMAP"/>
</dbReference>
<dbReference type="PANTHER" id="PTHR21580:SF28">
    <property type="entry name" value="BOREALIN N-TERMINAL DOMAIN-CONTAINING PROTEIN-RELATED"/>
    <property type="match status" value="1"/>
</dbReference>
<evidence type="ECO:0000313" key="2">
    <source>
        <dbReference type="EMBL" id="CAL6085925.1"/>
    </source>
</evidence>
<evidence type="ECO:0000313" key="3">
    <source>
        <dbReference type="Proteomes" id="UP001642409"/>
    </source>
</evidence>